<accession>A0A1D3TVA5</accession>
<dbReference type="Proteomes" id="UP000199315">
    <property type="component" value="Unassembled WGS sequence"/>
</dbReference>
<gene>
    <name evidence="1" type="ORF">SAMN05421730_101640</name>
</gene>
<dbReference type="AlphaFoldDB" id="A0A1D3TVA5"/>
<sequence>MISTSGEPAVLIVCDCEDAVLNSKEAIVEERKNEMSIL</sequence>
<protein>
    <submittedName>
        <fullName evidence="1">Uncharacterized protein</fullName>
    </submittedName>
</protein>
<evidence type="ECO:0000313" key="2">
    <source>
        <dbReference type="Proteomes" id="UP000199315"/>
    </source>
</evidence>
<proteinExistence type="predicted"/>
<name>A0A1D3TVA5_9FIRM</name>
<evidence type="ECO:0000313" key="1">
    <source>
        <dbReference type="EMBL" id="SCP98071.1"/>
    </source>
</evidence>
<keyword evidence="2" id="KW-1185">Reference proteome</keyword>
<organism evidence="1 2">
    <name type="scientific">Anaerobium acetethylicum</name>
    <dbReference type="NCBI Taxonomy" id="1619234"/>
    <lineage>
        <taxon>Bacteria</taxon>
        <taxon>Bacillati</taxon>
        <taxon>Bacillota</taxon>
        <taxon>Clostridia</taxon>
        <taxon>Lachnospirales</taxon>
        <taxon>Lachnospiraceae</taxon>
        <taxon>Anaerobium</taxon>
    </lineage>
</organism>
<reference evidence="1 2" key="1">
    <citation type="submission" date="2016-09" db="EMBL/GenBank/DDBJ databases">
        <authorList>
            <person name="Capua I."/>
            <person name="De Benedictis P."/>
            <person name="Joannis T."/>
            <person name="Lombin L.H."/>
            <person name="Cattoli G."/>
        </authorList>
    </citation>
    <scope>NUCLEOTIDE SEQUENCE [LARGE SCALE GENOMIC DNA]</scope>
    <source>
        <strain evidence="1 2">GluBS11</strain>
    </source>
</reference>
<dbReference type="EMBL" id="FMKA01000016">
    <property type="protein sequence ID" value="SCP98071.1"/>
    <property type="molecule type" value="Genomic_DNA"/>
</dbReference>